<dbReference type="InterPro" id="IPR000433">
    <property type="entry name" value="Znf_ZZ"/>
</dbReference>
<evidence type="ECO:0008006" key="11">
    <source>
        <dbReference type="Google" id="ProtNLM"/>
    </source>
</evidence>
<dbReference type="Pfam" id="PF00569">
    <property type="entry name" value="ZZ"/>
    <property type="match status" value="1"/>
</dbReference>
<feature type="compositionally biased region" description="Basic residues" evidence="6">
    <location>
        <begin position="1316"/>
        <end position="1328"/>
    </location>
</feature>
<keyword evidence="3" id="KW-0862">Zinc</keyword>
<dbReference type="PROSITE" id="PS01357">
    <property type="entry name" value="ZF_ZZ_1"/>
    <property type="match status" value="1"/>
</dbReference>
<feature type="region of interest" description="Disordered" evidence="6">
    <location>
        <begin position="823"/>
        <end position="857"/>
    </location>
</feature>
<protein>
    <recommendedName>
        <fullName evidence="11">EF hand domain protein</fullName>
    </recommendedName>
</protein>
<dbReference type="CDD" id="cd00051">
    <property type="entry name" value="EFh"/>
    <property type="match status" value="1"/>
</dbReference>
<gene>
    <name evidence="9" type="ORF">OHK93_002154</name>
</gene>
<proteinExistence type="predicted"/>
<feature type="compositionally biased region" description="Basic and acidic residues" evidence="6">
    <location>
        <begin position="263"/>
        <end position="274"/>
    </location>
</feature>
<dbReference type="PANTHER" id="PTHR15090">
    <property type="entry name" value="SEQUESTOSOME 1-RELATED"/>
    <property type="match status" value="1"/>
</dbReference>
<feature type="domain" description="EF-hand" evidence="8">
    <location>
        <begin position="439"/>
        <end position="474"/>
    </location>
</feature>
<dbReference type="InterPro" id="IPR011992">
    <property type="entry name" value="EF-hand-dom_pair"/>
</dbReference>
<accession>A0AA43TWY2</accession>
<dbReference type="PROSITE" id="PS50222">
    <property type="entry name" value="EF_HAND_2"/>
    <property type="match status" value="2"/>
</dbReference>
<dbReference type="Proteomes" id="UP001161017">
    <property type="component" value="Unassembled WGS sequence"/>
</dbReference>
<dbReference type="Pfam" id="PF13499">
    <property type="entry name" value="EF-hand_7"/>
    <property type="match status" value="1"/>
</dbReference>
<dbReference type="InterPro" id="IPR018247">
    <property type="entry name" value="EF_Hand_1_Ca_BS"/>
</dbReference>
<evidence type="ECO:0000259" key="8">
    <source>
        <dbReference type="PROSITE" id="PS50222"/>
    </source>
</evidence>
<feature type="compositionally biased region" description="Acidic residues" evidence="6">
    <location>
        <begin position="1259"/>
        <end position="1274"/>
    </location>
</feature>
<dbReference type="SUPFAM" id="SSF47473">
    <property type="entry name" value="EF-hand"/>
    <property type="match status" value="1"/>
</dbReference>
<evidence type="ECO:0000313" key="9">
    <source>
        <dbReference type="EMBL" id="MDI1490949.1"/>
    </source>
</evidence>
<feature type="region of interest" description="Disordered" evidence="6">
    <location>
        <begin position="1219"/>
        <end position="1334"/>
    </location>
</feature>
<dbReference type="EMBL" id="JAPUFD010000013">
    <property type="protein sequence ID" value="MDI1490949.1"/>
    <property type="molecule type" value="Genomic_DNA"/>
</dbReference>
<evidence type="ECO:0000256" key="4">
    <source>
        <dbReference type="ARBA" id="ARBA00022837"/>
    </source>
</evidence>
<dbReference type="SMART" id="SM00054">
    <property type="entry name" value="EFh"/>
    <property type="match status" value="2"/>
</dbReference>
<feature type="region of interest" description="Disordered" evidence="6">
    <location>
        <begin position="1113"/>
        <end position="1154"/>
    </location>
</feature>
<comment type="caution">
    <text evidence="9">The sequence shown here is derived from an EMBL/GenBank/DDBJ whole genome shotgun (WGS) entry which is preliminary data.</text>
</comment>
<dbReference type="SMART" id="SM00291">
    <property type="entry name" value="ZnF_ZZ"/>
    <property type="match status" value="1"/>
</dbReference>
<feature type="region of interest" description="Disordered" evidence="6">
    <location>
        <begin position="254"/>
        <end position="274"/>
    </location>
</feature>
<evidence type="ECO:0000313" key="10">
    <source>
        <dbReference type="Proteomes" id="UP001161017"/>
    </source>
</evidence>
<evidence type="ECO:0000256" key="5">
    <source>
        <dbReference type="PROSITE-ProRule" id="PRU00228"/>
    </source>
</evidence>
<dbReference type="Gene3D" id="3.30.60.90">
    <property type="match status" value="1"/>
</dbReference>
<evidence type="ECO:0000256" key="2">
    <source>
        <dbReference type="ARBA" id="ARBA00022771"/>
    </source>
</evidence>
<dbReference type="GO" id="GO:0008270">
    <property type="term" value="F:zinc ion binding"/>
    <property type="evidence" value="ECO:0007669"/>
    <property type="project" value="UniProtKB-KW"/>
</dbReference>
<evidence type="ECO:0000259" key="7">
    <source>
        <dbReference type="PROSITE" id="PS50135"/>
    </source>
</evidence>
<feature type="region of interest" description="Disordered" evidence="6">
    <location>
        <begin position="692"/>
        <end position="712"/>
    </location>
</feature>
<keyword evidence="1" id="KW-0479">Metal-binding</keyword>
<sequence>MSAQVSLWSSLDRWSSPVPTLRWRPAVLTVLALAAGYTIYYHRDSILFTETPPDRATDLHRSNAIRHRRTQADVDRSNEIRLRRAGYENTLAERPDPSTDLAFLENDEESQAILGYHSMHTPDGSRVVQFALNRDVVSVYDAHPDFAGEVRCRHSIQRVFLRLYLFRHLLLHRMVENPSPRFSQALVDRLRNLGFDENIVADVIATIEAGNLRPSIRDWLTSQELLCGPGGVIIADPDMLRDIRAFQTQNTERQAVGTVADTDSDRSGHQEEGHHLEAKTRVLNLLFRIAEEQSRREGYVHRGITCNGCGTSPLKGIRYRCSNCNDFDLCENCESQQIHQKNHIFFKVRIPSPYVRNQTLDVMYPAKYTASHHHLSKQQIKKFSETTGYRENEVEGFWEQFKCMAATEWPADPNQLGIAIDHRNLEQLFIHTSSGRPPPPNLVYDRVFHFYDTDDNDLIGFEEFVGGLANLNKKGPKQKWARIFKCYDLDGDGYVDRKDFLGMLKAHYALTQEMTAEIVAHMEEDFNEEETRELISGGRPLAAAFTEGSVGEGQTPPEIGEGKRLDGFGDPIVIDNEAIVKDQDYFEVKTAETVADFAEETAFRDVKQHEKDIQELVSQVYNEQLPRLREMYQSYLNTEPRGDDFAGVDWTRQEKNEEVAAKVHHHMAEEWRTRHFVRCSAVKDRKRREEFFPANEVSSHPKTESGSGDNARYDDPLRAYMVQRAHQAVSQDEESTEEFKRKALHLCGSLAHDRRELVRHMMAVSDLEWSEDEIVEGLRGHSLDTAQVRKFVASWFELVEEYAPPPPPPPPTTVEENAIKVFATPSRRSRSSSKVRFEDGLTSNEEEPDTRSVTSVSSRSIPVNERWGGLELPEPEEDFGREVLYEVVQESMNDIIDSIFKIREDLWIEAQMSKMKRREHWELILNVAYEDVTSPIVLLDYLHIFLRQARIAHDYPPRSDPANFRSGADRFWHFLSARIEESEIPLTASRCFSCDEWVFFGEWCECGTGSAQKKFLLLDRSQFVRTEKCQTCAQRGKNRIKRQDDSCEGCGTMPAERAQEDQWARAVLSKLRDPDGSSASSVDLSGAADVHEMKVNAKAPATQEEVGVPTEGGAWTTITFTPPASPKPRLASPSGSARNAEDPSRPIEISRTPPEASLVDNLSTDITVQTAQKEAGSTAQDYPEMAYDLHNSVRSFNEADLSIEDITMRKPLERLLEESGYSSADPSHKADPQVASPASPLPLTHSHLPRNSSLRNGTVEEEEEEKEEDDEEDKPDPTLPQHRPDKVRTVGVYETILMEEPRRLAPSDSSWDTKPNGKKGKTEKKKRKEPAPPNKYDLLFWGALTLLEAEDEKRGGPGRLSQSEFLEIMLNERGRKLEFLGDWMNMTVF</sequence>
<dbReference type="InterPro" id="IPR052260">
    <property type="entry name" value="Autophagy_Rcpt_SigReg"/>
</dbReference>
<keyword evidence="4" id="KW-0106">Calcium</keyword>
<keyword evidence="10" id="KW-1185">Reference proteome</keyword>
<dbReference type="PROSITE" id="PS50135">
    <property type="entry name" value="ZF_ZZ_2"/>
    <property type="match status" value="1"/>
</dbReference>
<evidence type="ECO:0000256" key="3">
    <source>
        <dbReference type="ARBA" id="ARBA00022833"/>
    </source>
</evidence>
<dbReference type="SUPFAM" id="SSF57850">
    <property type="entry name" value="RING/U-box"/>
    <property type="match status" value="1"/>
</dbReference>
<dbReference type="InterPro" id="IPR043145">
    <property type="entry name" value="Znf_ZZ_sf"/>
</dbReference>
<feature type="domain" description="ZZ-type" evidence="7">
    <location>
        <begin position="301"/>
        <end position="353"/>
    </location>
</feature>
<dbReference type="InterPro" id="IPR002048">
    <property type="entry name" value="EF_hand_dom"/>
</dbReference>
<dbReference type="GO" id="GO:0005509">
    <property type="term" value="F:calcium ion binding"/>
    <property type="evidence" value="ECO:0007669"/>
    <property type="project" value="InterPro"/>
</dbReference>
<dbReference type="CDD" id="cd02340">
    <property type="entry name" value="ZZ_NBR1_like"/>
    <property type="match status" value="1"/>
</dbReference>
<organism evidence="9 10">
    <name type="scientific">Ramalina farinacea</name>
    <dbReference type="NCBI Taxonomy" id="258253"/>
    <lineage>
        <taxon>Eukaryota</taxon>
        <taxon>Fungi</taxon>
        <taxon>Dikarya</taxon>
        <taxon>Ascomycota</taxon>
        <taxon>Pezizomycotina</taxon>
        <taxon>Lecanoromycetes</taxon>
        <taxon>OSLEUM clade</taxon>
        <taxon>Lecanoromycetidae</taxon>
        <taxon>Lecanorales</taxon>
        <taxon>Lecanorineae</taxon>
        <taxon>Ramalinaceae</taxon>
        <taxon>Ramalina</taxon>
    </lineage>
</organism>
<name>A0AA43TWY2_9LECA</name>
<keyword evidence="2 5" id="KW-0863">Zinc-finger</keyword>
<evidence type="ECO:0000256" key="1">
    <source>
        <dbReference type="ARBA" id="ARBA00022723"/>
    </source>
</evidence>
<feature type="compositionally biased region" description="Polar residues" evidence="6">
    <location>
        <begin position="696"/>
        <end position="708"/>
    </location>
</feature>
<evidence type="ECO:0000256" key="6">
    <source>
        <dbReference type="SAM" id="MobiDB-lite"/>
    </source>
</evidence>
<dbReference type="Gene3D" id="1.10.238.10">
    <property type="entry name" value="EF-hand"/>
    <property type="match status" value="1"/>
</dbReference>
<reference evidence="9" key="1">
    <citation type="journal article" date="2023" name="Genome Biol. Evol.">
        <title>First Whole Genome Sequence and Flow Cytometry Genome Size Data for the Lichen-Forming Fungus Ramalina farinacea (Ascomycota).</title>
        <authorList>
            <person name="Llewellyn T."/>
            <person name="Mian S."/>
            <person name="Hill R."/>
            <person name="Leitch I.J."/>
            <person name="Gaya E."/>
        </authorList>
    </citation>
    <scope>NUCLEOTIDE SEQUENCE</scope>
    <source>
        <strain evidence="9">LIQ254RAFAR</strain>
    </source>
</reference>
<dbReference type="PROSITE" id="PS00018">
    <property type="entry name" value="EF_HAND_1"/>
    <property type="match status" value="2"/>
</dbReference>
<feature type="domain" description="EF-hand" evidence="8">
    <location>
        <begin position="475"/>
        <end position="510"/>
    </location>
</feature>